<dbReference type="GO" id="GO:0003676">
    <property type="term" value="F:nucleic acid binding"/>
    <property type="evidence" value="ECO:0007669"/>
    <property type="project" value="InterPro"/>
</dbReference>
<dbReference type="InterPro" id="IPR001878">
    <property type="entry name" value="Znf_CCHC"/>
</dbReference>
<evidence type="ECO:0000259" key="2">
    <source>
        <dbReference type="PROSITE" id="PS50158"/>
    </source>
</evidence>
<dbReference type="Proteomes" id="UP000828390">
    <property type="component" value="Unassembled WGS sequence"/>
</dbReference>
<proteinExistence type="predicted"/>
<name>A0A9D4FGB5_DREPO</name>
<evidence type="ECO:0000313" key="3">
    <source>
        <dbReference type="EMBL" id="KAH3796798.1"/>
    </source>
</evidence>
<keyword evidence="1" id="KW-0863">Zinc-finger</keyword>
<protein>
    <recommendedName>
        <fullName evidence="2">CCHC-type domain-containing protein</fullName>
    </recommendedName>
</protein>
<feature type="domain" description="CCHC-type" evidence="2">
    <location>
        <begin position="130"/>
        <end position="143"/>
    </location>
</feature>
<sequence length="200" mass="23026">MIKKKLPPEVLLQLELLKGADIKWSVAKLGELLRQYITAREHTEKSLKDNKESVASKMYRENQRDAVYSKTNLYPNKMESNRTSNKPAKALAAAPIVAKKCRFCARAHWSDECQKYKTTEERKACLKKSCFKCLKEGHLSHECMSINKKCVHCGSLIIITGLYVPINFNKEKRQVENVSYCQKKLMKPKKNTSKKMKVLS</sequence>
<evidence type="ECO:0000313" key="4">
    <source>
        <dbReference type="Proteomes" id="UP000828390"/>
    </source>
</evidence>
<dbReference type="SMART" id="SM00343">
    <property type="entry name" value="ZnF_C2HC"/>
    <property type="match status" value="2"/>
</dbReference>
<keyword evidence="1" id="KW-0479">Metal-binding</keyword>
<gene>
    <name evidence="3" type="ORF">DPMN_150369</name>
</gene>
<comment type="caution">
    <text evidence="3">The sequence shown here is derived from an EMBL/GenBank/DDBJ whole genome shotgun (WGS) entry which is preliminary data.</text>
</comment>
<dbReference type="AlphaFoldDB" id="A0A9D4FGB5"/>
<evidence type="ECO:0000256" key="1">
    <source>
        <dbReference type="PROSITE-ProRule" id="PRU00047"/>
    </source>
</evidence>
<reference evidence="3" key="2">
    <citation type="submission" date="2020-11" db="EMBL/GenBank/DDBJ databases">
        <authorList>
            <person name="McCartney M.A."/>
            <person name="Auch B."/>
            <person name="Kono T."/>
            <person name="Mallez S."/>
            <person name="Becker A."/>
            <person name="Gohl D.M."/>
            <person name="Silverstein K.A.T."/>
            <person name="Koren S."/>
            <person name="Bechman K.B."/>
            <person name="Herman A."/>
            <person name="Abrahante J.E."/>
            <person name="Garbe J."/>
        </authorList>
    </citation>
    <scope>NUCLEOTIDE SEQUENCE</scope>
    <source>
        <strain evidence="3">Duluth1</strain>
        <tissue evidence="3">Whole animal</tissue>
    </source>
</reference>
<organism evidence="3 4">
    <name type="scientific">Dreissena polymorpha</name>
    <name type="common">Zebra mussel</name>
    <name type="synonym">Mytilus polymorpha</name>
    <dbReference type="NCBI Taxonomy" id="45954"/>
    <lineage>
        <taxon>Eukaryota</taxon>
        <taxon>Metazoa</taxon>
        <taxon>Spiralia</taxon>
        <taxon>Lophotrochozoa</taxon>
        <taxon>Mollusca</taxon>
        <taxon>Bivalvia</taxon>
        <taxon>Autobranchia</taxon>
        <taxon>Heteroconchia</taxon>
        <taxon>Euheterodonta</taxon>
        <taxon>Imparidentia</taxon>
        <taxon>Neoheterodontei</taxon>
        <taxon>Myida</taxon>
        <taxon>Dreissenoidea</taxon>
        <taxon>Dreissenidae</taxon>
        <taxon>Dreissena</taxon>
    </lineage>
</organism>
<dbReference type="PROSITE" id="PS50158">
    <property type="entry name" value="ZF_CCHC"/>
    <property type="match status" value="1"/>
</dbReference>
<dbReference type="EMBL" id="JAIWYP010000007">
    <property type="protein sequence ID" value="KAH3796798.1"/>
    <property type="molecule type" value="Genomic_DNA"/>
</dbReference>
<accession>A0A9D4FGB5</accession>
<keyword evidence="1" id="KW-0862">Zinc</keyword>
<dbReference type="GO" id="GO:0008270">
    <property type="term" value="F:zinc ion binding"/>
    <property type="evidence" value="ECO:0007669"/>
    <property type="project" value="UniProtKB-KW"/>
</dbReference>
<reference evidence="3" key="1">
    <citation type="journal article" date="2019" name="bioRxiv">
        <title>The Genome of the Zebra Mussel, Dreissena polymorpha: A Resource for Invasive Species Research.</title>
        <authorList>
            <person name="McCartney M.A."/>
            <person name="Auch B."/>
            <person name="Kono T."/>
            <person name="Mallez S."/>
            <person name="Zhang Y."/>
            <person name="Obille A."/>
            <person name="Becker A."/>
            <person name="Abrahante J.E."/>
            <person name="Garbe J."/>
            <person name="Badalamenti J.P."/>
            <person name="Herman A."/>
            <person name="Mangelson H."/>
            <person name="Liachko I."/>
            <person name="Sullivan S."/>
            <person name="Sone E.D."/>
            <person name="Koren S."/>
            <person name="Silverstein K.A.T."/>
            <person name="Beckman K.B."/>
            <person name="Gohl D.M."/>
        </authorList>
    </citation>
    <scope>NUCLEOTIDE SEQUENCE</scope>
    <source>
        <strain evidence="3">Duluth1</strain>
        <tissue evidence="3">Whole animal</tissue>
    </source>
</reference>
<keyword evidence="4" id="KW-1185">Reference proteome</keyword>